<name>A0A8J5UGN6_9ASCO</name>
<evidence type="ECO:0000256" key="1">
    <source>
        <dbReference type="ARBA" id="ARBA00004123"/>
    </source>
</evidence>
<dbReference type="GO" id="GO:0045820">
    <property type="term" value="P:negative regulation of glycolytic process"/>
    <property type="evidence" value="ECO:0007669"/>
    <property type="project" value="TreeGrafter"/>
</dbReference>
<feature type="binding site" evidence="8">
    <location>
        <position position="70"/>
    </location>
    <ligand>
        <name>substrate</name>
    </ligand>
</feature>
<dbReference type="GeneID" id="73470680"/>
<feature type="active site" description="Tele-phosphohistidine intermediate" evidence="7">
    <location>
        <position position="21"/>
    </location>
</feature>
<keyword evidence="5" id="KW-0378">Hydrolase</keyword>
<dbReference type="PANTHER" id="PTHR46517:SF1">
    <property type="entry name" value="FRUCTOSE-2,6-BISPHOSPHATASE TIGAR"/>
    <property type="match status" value="1"/>
</dbReference>
<dbReference type="RefSeq" id="XP_049262816.1">
    <property type="nucleotide sequence ID" value="XM_049407780.1"/>
</dbReference>
<comment type="subcellular location">
    <subcellularLocation>
        <location evidence="2">Cytoplasm</location>
    </subcellularLocation>
    <subcellularLocation>
        <location evidence="1">Nucleus</location>
    </subcellularLocation>
</comment>
<evidence type="ECO:0000256" key="2">
    <source>
        <dbReference type="ARBA" id="ARBA00004496"/>
    </source>
</evidence>
<evidence type="ECO:0008006" key="11">
    <source>
        <dbReference type="Google" id="ProtNLM"/>
    </source>
</evidence>
<dbReference type="Proteomes" id="UP000694255">
    <property type="component" value="Unassembled WGS sequence"/>
</dbReference>
<gene>
    <name evidence="9" type="ORF">J8A68_003880</name>
</gene>
<evidence type="ECO:0000256" key="8">
    <source>
        <dbReference type="PIRSR" id="PIRSR613078-2"/>
    </source>
</evidence>
<proteinExistence type="inferred from homology"/>
<dbReference type="PROSITE" id="PS00175">
    <property type="entry name" value="PG_MUTASE"/>
    <property type="match status" value="1"/>
</dbReference>
<dbReference type="FunFam" id="3.40.50.1240:FF:000051">
    <property type="entry name" value="Phosphoglycerate mutase"/>
    <property type="match status" value="1"/>
</dbReference>
<dbReference type="EMBL" id="JAGSYN010000167">
    <property type="protein sequence ID" value="KAG7662583.1"/>
    <property type="molecule type" value="Genomic_DNA"/>
</dbReference>
<dbReference type="CDD" id="cd07067">
    <property type="entry name" value="HP_PGM_like"/>
    <property type="match status" value="1"/>
</dbReference>
<keyword evidence="6" id="KW-0539">Nucleus</keyword>
<dbReference type="SMART" id="SM00855">
    <property type="entry name" value="PGAM"/>
    <property type="match status" value="1"/>
</dbReference>
<evidence type="ECO:0000256" key="7">
    <source>
        <dbReference type="PIRSR" id="PIRSR613078-1"/>
    </source>
</evidence>
<dbReference type="InterPro" id="IPR051695">
    <property type="entry name" value="Phosphoglycerate_Mutase"/>
</dbReference>
<evidence type="ECO:0000256" key="3">
    <source>
        <dbReference type="ARBA" id="ARBA00006717"/>
    </source>
</evidence>
<dbReference type="OrthoDB" id="354304at2759"/>
<evidence type="ECO:0000256" key="6">
    <source>
        <dbReference type="ARBA" id="ARBA00023242"/>
    </source>
</evidence>
<evidence type="ECO:0000313" key="9">
    <source>
        <dbReference type="EMBL" id="KAG7662583.1"/>
    </source>
</evidence>
<dbReference type="GO" id="GO:0004331">
    <property type="term" value="F:fructose-2,6-bisphosphate 2-phosphatase activity"/>
    <property type="evidence" value="ECO:0007669"/>
    <property type="project" value="TreeGrafter"/>
</dbReference>
<dbReference type="GO" id="GO:0043456">
    <property type="term" value="P:regulation of pentose-phosphate shunt"/>
    <property type="evidence" value="ECO:0007669"/>
    <property type="project" value="TreeGrafter"/>
</dbReference>
<comment type="caution">
    <text evidence="9">The sequence shown here is derived from an EMBL/GenBank/DDBJ whole genome shotgun (WGS) entry which is preliminary data.</text>
</comment>
<reference evidence="9 10" key="1">
    <citation type="journal article" date="2021" name="DNA Res.">
        <title>Genome analysis of Candida subhashii reveals its hybrid nature and dual mitochondrial genome conformations.</title>
        <authorList>
            <person name="Mixao V."/>
            <person name="Hegedusova E."/>
            <person name="Saus E."/>
            <person name="Pryszcz L.P."/>
            <person name="Cillingova A."/>
            <person name="Nosek J."/>
            <person name="Gabaldon T."/>
        </authorList>
    </citation>
    <scope>NUCLEOTIDE SEQUENCE [LARGE SCALE GENOMIC DNA]</scope>
    <source>
        <strain evidence="9 10">CBS 10753</strain>
    </source>
</reference>
<dbReference type="Pfam" id="PF00300">
    <property type="entry name" value="His_Phos_1"/>
    <property type="match status" value="1"/>
</dbReference>
<evidence type="ECO:0000313" key="10">
    <source>
        <dbReference type="Proteomes" id="UP000694255"/>
    </source>
</evidence>
<dbReference type="GO" id="GO:0005829">
    <property type="term" value="C:cytosol"/>
    <property type="evidence" value="ECO:0007669"/>
    <property type="project" value="TreeGrafter"/>
</dbReference>
<keyword evidence="10" id="KW-1185">Reference proteome</keyword>
<comment type="similarity">
    <text evidence="3">Belongs to the phosphoglycerate mutase family. BPG-dependent PGAM subfamily.</text>
</comment>
<dbReference type="PANTHER" id="PTHR46517">
    <property type="entry name" value="FRUCTOSE-2,6-BISPHOSPHATASE TIGAR"/>
    <property type="match status" value="1"/>
</dbReference>
<protein>
    <recommendedName>
        <fullName evidence="11">Phosphoglycerate mutase</fullName>
    </recommendedName>
</protein>
<dbReference type="AlphaFoldDB" id="A0A8J5UGN6"/>
<evidence type="ECO:0000256" key="5">
    <source>
        <dbReference type="ARBA" id="ARBA00022801"/>
    </source>
</evidence>
<organism evidence="9 10">
    <name type="scientific">[Candida] subhashii</name>
    <dbReference type="NCBI Taxonomy" id="561895"/>
    <lineage>
        <taxon>Eukaryota</taxon>
        <taxon>Fungi</taxon>
        <taxon>Dikarya</taxon>
        <taxon>Ascomycota</taxon>
        <taxon>Saccharomycotina</taxon>
        <taxon>Pichiomycetes</taxon>
        <taxon>Debaryomycetaceae</taxon>
        <taxon>Spathaspora</taxon>
    </lineage>
</organism>
<accession>A0A8J5UGN6</accession>
<dbReference type="GO" id="GO:0005634">
    <property type="term" value="C:nucleus"/>
    <property type="evidence" value="ECO:0007669"/>
    <property type="project" value="UniProtKB-SubCell"/>
</dbReference>
<feature type="binding site" evidence="8">
    <location>
        <begin position="20"/>
        <end position="27"/>
    </location>
    <ligand>
        <name>substrate</name>
    </ligand>
</feature>
<sequence>MTVDIASNEDRRITRIFIVRHGQTDHNVQKILQGHLDTNLNQTGQIQAEKVGKYLSTLPIDYFLSSDLSRCRQTLDQILVHQEVTGNNIRYTPNLRERDMGIAEGMYLKDALAQYGQGFRNLGEKEHELVKRVESEWDSLLKLNHKNVLVCTHGGVITRFINHLYVDRKYELHESITQSDLKVPFNTSISVIDYDNETGLGKIQTFGNTLHLGGNFEVKDQQLR</sequence>
<dbReference type="InterPro" id="IPR013078">
    <property type="entry name" value="His_Pase_superF_clade-1"/>
</dbReference>
<dbReference type="InterPro" id="IPR001345">
    <property type="entry name" value="PG/BPGM_mutase_AS"/>
</dbReference>
<feature type="active site" description="Proton donor/acceptor" evidence="7">
    <location>
        <position position="97"/>
    </location>
</feature>
<evidence type="ECO:0000256" key="4">
    <source>
        <dbReference type="ARBA" id="ARBA00022490"/>
    </source>
</evidence>
<keyword evidence="4" id="KW-0963">Cytoplasm</keyword>